<evidence type="ECO:0000256" key="22">
    <source>
        <dbReference type="ARBA" id="ARBA00047574"/>
    </source>
</evidence>
<comment type="similarity">
    <text evidence="4 33">Belongs to the FMO family.</text>
</comment>
<evidence type="ECO:0000256" key="31">
    <source>
        <dbReference type="ARBA" id="ARBA00049443"/>
    </source>
</evidence>
<dbReference type="PIRSF" id="PIRSF000332">
    <property type="entry name" value="FMO"/>
    <property type="match status" value="1"/>
</dbReference>
<dbReference type="SUPFAM" id="SSF51905">
    <property type="entry name" value="FAD/NAD(P)-binding domain"/>
    <property type="match status" value="2"/>
</dbReference>
<dbReference type="PRINTS" id="PR00370">
    <property type="entry name" value="FMOXYGENASE"/>
</dbReference>
<comment type="catalytic activity">
    <reaction evidence="32">
        <text>octan-3-one + NADPH + O2 + H(+) = pentyl propanoate + NADP(+) + H2O</text>
        <dbReference type="Rhea" id="RHEA:54840"/>
        <dbReference type="ChEBI" id="CHEBI:15377"/>
        <dbReference type="ChEBI" id="CHEBI:15378"/>
        <dbReference type="ChEBI" id="CHEBI:15379"/>
        <dbReference type="ChEBI" id="CHEBI:57783"/>
        <dbReference type="ChEBI" id="CHEBI:58349"/>
        <dbReference type="ChEBI" id="CHEBI:80946"/>
        <dbReference type="ChEBI" id="CHEBI:87373"/>
    </reaction>
    <physiologicalReaction direction="left-to-right" evidence="32">
        <dbReference type="Rhea" id="RHEA:54841"/>
    </physiologicalReaction>
</comment>
<evidence type="ECO:0000256" key="8">
    <source>
        <dbReference type="ARBA" id="ARBA00022692"/>
    </source>
</evidence>
<dbReference type="GO" id="GO:0050660">
    <property type="term" value="F:flavin adenine dinucleotide binding"/>
    <property type="evidence" value="ECO:0007669"/>
    <property type="project" value="InterPro"/>
</dbReference>
<keyword evidence="5" id="KW-0488">Methylation</keyword>
<organism evidence="34 35">
    <name type="scientific">Acrobeloides nanus</name>
    <dbReference type="NCBI Taxonomy" id="290746"/>
    <lineage>
        <taxon>Eukaryota</taxon>
        <taxon>Metazoa</taxon>
        <taxon>Ecdysozoa</taxon>
        <taxon>Nematoda</taxon>
        <taxon>Chromadorea</taxon>
        <taxon>Rhabditida</taxon>
        <taxon>Tylenchina</taxon>
        <taxon>Cephalobomorpha</taxon>
        <taxon>Cephaloboidea</taxon>
        <taxon>Cephalobidae</taxon>
        <taxon>Acrobeloides</taxon>
    </lineage>
</organism>
<dbReference type="Gene3D" id="3.50.50.60">
    <property type="entry name" value="FAD/NAD(P)-binding domain"/>
    <property type="match status" value="1"/>
</dbReference>
<dbReference type="Proteomes" id="UP000887540">
    <property type="component" value="Unplaced"/>
</dbReference>
<protein>
    <recommendedName>
        <fullName evidence="33">Flavin-containing monooxygenase</fullName>
        <ecNumber evidence="33">1.-.-.-</ecNumber>
    </recommendedName>
</protein>
<keyword evidence="16" id="KW-0443">Lipid metabolism</keyword>
<evidence type="ECO:0000256" key="30">
    <source>
        <dbReference type="ARBA" id="ARBA00048990"/>
    </source>
</evidence>
<dbReference type="WBParaSite" id="ACRNAN_scaffold14619.g29686.t1">
    <property type="protein sequence ID" value="ACRNAN_scaffold14619.g29686.t1"/>
    <property type="gene ID" value="ACRNAN_scaffold14619.g29686"/>
</dbReference>
<evidence type="ECO:0000256" key="14">
    <source>
        <dbReference type="ARBA" id="ARBA00023002"/>
    </source>
</evidence>
<dbReference type="PANTHER" id="PTHR23023">
    <property type="entry name" value="DIMETHYLANILINE MONOOXYGENASE"/>
    <property type="match status" value="1"/>
</dbReference>
<comment type="catalytic activity">
    <reaction evidence="30">
        <text>heptan-4-one + NADPH + O2 + H(+) = propyl butanoate + NADP(+) + H2O</text>
        <dbReference type="Rhea" id="RHEA:54852"/>
        <dbReference type="ChEBI" id="CHEBI:15377"/>
        <dbReference type="ChEBI" id="CHEBI:15378"/>
        <dbReference type="ChEBI" id="CHEBI:15379"/>
        <dbReference type="ChEBI" id="CHEBI:57783"/>
        <dbReference type="ChEBI" id="CHEBI:58349"/>
        <dbReference type="ChEBI" id="CHEBI:89484"/>
        <dbReference type="ChEBI" id="CHEBI:89719"/>
    </reaction>
    <physiologicalReaction direction="left-to-right" evidence="30">
        <dbReference type="Rhea" id="RHEA:54853"/>
    </physiologicalReaction>
</comment>
<dbReference type="AlphaFoldDB" id="A0A914CVN4"/>
<evidence type="ECO:0000256" key="26">
    <source>
        <dbReference type="ARBA" id="ARBA00048041"/>
    </source>
</evidence>
<evidence type="ECO:0000256" key="16">
    <source>
        <dbReference type="ARBA" id="ARBA00023098"/>
    </source>
</evidence>
<evidence type="ECO:0000256" key="27">
    <source>
        <dbReference type="ARBA" id="ARBA00048088"/>
    </source>
</evidence>
<dbReference type="GO" id="GO:0034899">
    <property type="term" value="F:trimethylamine monooxygenase activity"/>
    <property type="evidence" value="ECO:0007669"/>
    <property type="project" value="UniProtKB-EC"/>
</dbReference>
<dbReference type="InterPro" id="IPR050346">
    <property type="entry name" value="FMO-like"/>
</dbReference>
<keyword evidence="8" id="KW-0812">Transmembrane</keyword>
<dbReference type="GO" id="GO:0006629">
    <property type="term" value="P:lipid metabolic process"/>
    <property type="evidence" value="ECO:0007669"/>
    <property type="project" value="UniProtKB-KW"/>
</dbReference>
<sequence>MKVCVIGAGVSGLPAIKSCIEAGLDVVCYEKSSDIGGLWNYRPDQDVGGTVMKSTVVNTSKEMMAYSDFPPPEDWPNFMHHSYVQKYLRLYAEHFSLIKYIHLNSEVKSVKKDEDIHKWRVTLKSGQSEIFDKIMLCTGHHAIPYYPQFRGLEKFKGKILHAKEYRDYHGFEDKNVFILGIGNSALDIAVELSKISKSVTVSTRRGTWVFNRAAQAGMPYDIVFQSRLYYWLMKVLPWTIANDFMEHRLQQRLDHDLYGLRPNHRFFQQHPAVNDNLANLLASGLITITEDIETFDETGVIVKGGRHFDADVIILCTGYTFSFPYLDPSTLIPII</sequence>
<evidence type="ECO:0000256" key="33">
    <source>
        <dbReference type="RuleBase" id="RU361177"/>
    </source>
</evidence>
<dbReference type="EC" id="1.-.-.-" evidence="33"/>
<comment type="function">
    <text evidence="18">Acts as a Baeyer-Villiger monooxygenase on a broad range of substrates. Catalyzes the insertion of an oxygen atom into a carbon-carbon bond adjacent to a carbonyl, which converts ketones to esters. Active on diverse carbonyl compounds, whereas soft nucleophiles are mostly non- or poorly reactive. In contrast with other forms of FMO it is non- or poorly active on 'classical' substrates such as drugs, pesticides, and dietary components containing soft nucleophilic heteroatoms. Able to oxidize drug molecules bearing a carbonyl group on an aliphatic chain, such as nabumetone and pentoxifylline. Also, in the absence of substrates, shows slow but yet significant NADPH oxidase activity. Acts as a positive modulator of cholesterol biosynthesis as well as glucose homeostasis, promoting metabolic aging via pleiotropic effects.</text>
</comment>
<evidence type="ECO:0000256" key="17">
    <source>
        <dbReference type="ARBA" id="ARBA00023136"/>
    </source>
</evidence>
<comment type="catalytic activity">
    <reaction evidence="23">
        <text>sulcatone + NADPH + O2 + H(+) = 4-methylpent-3-en-1-yl acetate + NADP(+) + H2O</text>
        <dbReference type="Rhea" id="RHEA:54864"/>
        <dbReference type="ChEBI" id="CHEBI:15377"/>
        <dbReference type="ChEBI" id="CHEBI:15378"/>
        <dbReference type="ChEBI" id="CHEBI:15379"/>
        <dbReference type="ChEBI" id="CHEBI:16310"/>
        <dbReference type="ChEBI" id="CHEBI:57783"/>
        <dbReference type="ChEBI" id="CHEBI:58349"/>
        <dbReference type="ChEBI" id="CHEBI:138373"/>
    </reaction>
    <physiologicalReaction direction="left-to-right" evidence="23">
        <dbReference type="Rhea" id="RHEA:54865"/>
    </physiologicalReaction>
</comment>
<dbReference type="InterPro" id="IPR036188">
    <property type="entry name" value="FAD/NAD-bd_sf"/>
</dbReference>
<name>A0A914CVN4_9BILA</name>
<evidence type="ECO:0000313" key="35">
    <source>
        <dbReference type="WBParaSite" id="ACRNAN_scaffold14619.g29686.t1"/>
    </source>
</evidence>
<keyword evidence="12" id="KW-0521">NADP</keyword>
<comment type="subcellular location">
    <subcellularLocation>
        <location evidence="2">Endoplasmic reticulum membrane</location>
        <topology evidence="2">Single-pass membrane protein</topology>
    </subcellularLocation>
    <subcellularLocation>
        <location evidence="3">Microsome membrane</location>
    </subcellularLocation>
</comment>
<keyword evidence="9" id="KW-0256">Endoplasmic reticulum</keyword>
<evidence type="ECO:0000256" key="10">
    <source>
        <dbReference type="ARBA" id="ARBA00022827"/>
    </source>
</evidence>
<keyword evidence="14 33" id="KW-0560">Oxidoreductase</keyword>
<comment type="catalytic activity">
    <reaction evidence="22">
        <text>heptan-2-one + NADPH + O2 + H(+) = pentyl acetate + NADP(+) + H2O</text>
        <dbReference type="Rhea" id="RHEA:54836"/>
        <dbReference type="ChEBI" id="CHEBI:5672"/>
        <dbReference type="ChEBI" id="CHEBI:15377"/>
        <dbReference type="ChEBI" id="CHEBI:15378"/>
        <dbReference type="ChEBI" id="CHEBI:15379"/>
        <dbReference type="ChEBI" id="CHEBI:57783"/>
        <dbReference type="ChEBI" id="CHEBI:58349"/>
        <dbReference type="ChEBI" id="CHEBI:87362"/>
    </reaction>
    <physiologicalReaction direction="left-to-right" evidence="22">
        <dbReference type="Rhea" id="RHEA:54837"/>
    </physiologicalReaction>
</comment>
<keyword evidence="11" id="KW-0492">Microsome</keyword>
<evidence type="ECO:0000256" key="24">
    <source>
        <dbReference type="ARBA" id="ARBA00047864"/>
    </source>
</evidence>
<evidence type="ECO:0000256" key="4">
    <source>
        <dbReference type="ARBA" id="ARBA00009183"/>
    </source>
</evidence>
<evidence type="ECO:0000256" key="5">
    <source>
        <dbReference type="ARBA" id="ARBA00022481"/>
    </source>
</evidence>
<evidence type="ECO:0000256" key="20">
    <source>
        <dbReference type="ARBA" id="ARBA00047338"/>
    </source>
</evidence>
<comment type="catalytic activity">
    <reaction evidence="26">
        <text>hypotaurine + NADPH + O2 + H(+) = taurine + NADP(+) + H2O</text>
        <dbReference type="Rhea" id="RHEA:69819"/>
        <dbReference type="ChEBI" id="CHEBI:15377"/>
        <dbReference type="ChEBI" id="CHEBI:15378"/>
        <dbReference type="ChEBI" id="CHEBI:15379"/>
        <dbReference type="ChEBI" id="CHEBI:57783"/>
        <dbReference type="ChEBI" id="CHEBI:57853"/>
        <dbReference type="ChEBI" id="CHEBI:58349"/>
        <dbReference type="ChEBI" id="CHEBI:507393"/>
        <dbReference type="EC" id="1.14.13.8"/>
    </reaction>
    <physiologicalReaction direction="left-to-right" evidence="26">
        <dbReference type="Rhea" id="RHEA:69820"/>
    </physiologicalReaction>
</comment>
<evidence type="ECO:0000313" key="34">
    <source>
        <dbReference type="Proteomes" id="UP000887540"/>
    </source>
</evidence>
<comment type="cofactor">
    <cofactor evidence="1 33">
        <name>FAD</name>
        <dbReference type="ChEBI" id="CHEBI:57692"/>
    </cofactor>
</comment>
<evidence type="ECO:0000256" key="29">
    <source>
        <dbReference type="ARBA" id="ARBA00048989"/>
    </source>
</evidence>
<dbReference type="PRINTS" id="PR01125">
    <property type="entry name" value="FMOXYGENASE5"/>
</dbReference>
<evidence type="ECO:0000256" key="32">
    <source>
        <dbReference type="ARBA" id="ARBA00049475"/>
    </source>
</evidence>
<evidence type="ECO:0000256" key="23">
    <source>
        <dbReference type="ARBA" id="ARBA00047855"/>
    </source>
</evidence>
<dbReference type="InterPro" id="IPR002257">
    <property type="entry name" value="Flavin_mOase_5"/>
</dbReference>
<evidence type="ECO:0000256" key="1">
    <source>
        <dbReference type="ARBA" id="ARBA00001974"/>
    </source>
</evidence>
<dbReference type="GO" id="GO:0005789">
    <property type="term" value="C:endoplasmic reticulum membrane"/>
    <property type="evidence" value="ECO:0007669"/>
    <property type="project" value="UniProtKB-SubCell"/>
</dbReference>
<evidence type="ECO:0000256" key="6">
    <source>
        <dbReference type="ARBA" id="ARBA00022553"/>
    </source>
</evidence>
<dbReference type="Pfam" id="PF00743">
    <property type="entry name" value="FMO-like"/>
    <property type="match status" value="1"/>
</dbReference>
<evidence type="ECO:0000256" key="18">
    <source>
        <dbReference type="ARBA" id="ARBA00045722"/>
    </source>
</evidence>
<keyword evidence="13" id="KW-1133">Transmembrane helix</keyword>
<comment type="catalytic activity">
    <reaction evidence="20">
        <text>hypotaurine + NADH + O2 + H(+) = taurine + NAD(+) + H2O</text>
        <dbReference type="Rhea" id="RHEA:74111"/>
        <dbReference type="ChEBI" id="CHEBI:15377"/>
        <dbReference type="ChEBI" id="CHEBI:15378"/>
        <dbReference type="ChEBI" id="CHEBI:15379"/>
        <dbReference type="ChEBI" id="CHEBI:57540"/>
        <dbReference type="ChEBI" id="CHEBI:57853"/>
        <dbReference type="ChEBI" id="CHEBI:57945"/>
        <dbReference type="ChEBI" id="CHEBI:507393"/>
        <dbReference type="EC" id="1.14.13.8"/>
    </reaction>
    <physiologicalReaction direction="left-to-right" evidence="20">
        <dbReference type="Rhea" id="RHEA:74112"/>
    </physiologicalReaction>
</comment>
<comment type="catalytic activity">
    <reaction evidence="31">
        <text>N,N-dimethylaniline + NADPH + O2 + H(+) = N,N-dimethylaniline N-oxide + NADP(+) + H2O</text>
        <dbReference type="Rhea" id="RHEA:24468"/>
        <dbReference type="ChEBI" id="CHEBI:15377"/>
        <dbReference type="ChEBI" id="CHEBI:15378"/>
        <dbReference type="ChEBI" id="CHEBI:15379"/>
        <dbReference type="ChEBI" id="CHEBI:16269"/>
        <dbReference type="ChEBI" id="CHEBI:17735"/>
        <dbReference type="ChEBI" id="CHEBI:57783"/>
        <dbReference type="ChEBI" id="CHEBI:58349"/>
        <dbReference type="EC" id="1.14.13.8"/>
    </reaction>
    <physiologicalReaction direction="left-to-right" evidence="31">
        <dbReference type="Rhea" id="RHEA:24469"/>
    </physiologicalReaction>
</comment>
<comment type="catalytic activity">
    <reaction evidence="29">
        <text>(2E)-geranial + NADPH + O2 + H(+) = (1E)-2,6-dimethylhepta-1,5-dien-1-yl formate + NADP(+) + H2O</text>
        <dbReference type="Rhea" id="RHEA:54860"/>
        <dbReference type="ChEBI" id="CHEBI:15377"/>
        <dbReference type="ChEBI" id="CHEBI:15378"/>
        <dbReference type="ChEBI" id="CHEBI:15379"/>
        <dbReference type="ChEBI" id="CHEBI:16980"/>
        <dbReference type="ChEBI" id="CHEBI:57783"/>
        <dbReference type="ChEBI" id="CHEBI:58349"/>
        <dbReference type="ChEBI" id="CHEBI:138375"/>
    </reaction>
    <physiologicalReaction direction="left-to-right" evidence="29">
        <dbReference type="Rhea" id="RHEA:54861"/>
    </physiologicalReaction>
</comment>
<evidence type="ECO:0000256" key="9">
    <source>
        <dbReference type="ARBA" id="ARBA00022824"/>
    </source>
</evidence>
<evidence type="ECO:0000256" key="13">
    <source>
        <dbReference type="ARBA" id="ARBA00022989"/>
    </source>
</evidence>
<evidence type="ECO:0000256" key="11">
    <source>
        <dbReference type="ARBA" id="ARBA00022848"/>
    </source>
</evidence>
<comment type="catalytic activity">
    <reaction evidence="21">
        <text>hexan-3-one + NADPH + O2 + H(+) = propyl propanoate + NADP(+) + H2O</text>
        <dbReference type="Rhea" id="RHEA:54848"/>
        <dbReference type="ChEBI" id="CHEBI:15377"/>
        <dbReference type="ChEBI" id="CHEBI:15378"/>
        <dbReference type="ChEBI" id="CHEBI:15379"/>
        <dbReference type="ChEBI" id="CHEBI:57783"/>
        <dbReference type="ChEBI" id="CHEBI:58349"/>
        <dbReference type="ChEBI" id="CHEBI:89828"/>
        <dbReference type="ChEBI" id="CHEBI:89891"/>
    </reaction>
    <physiologicalReaction direction="left-to-right" evidence="21">
        <dbReference type="Rhea" id="RHEA:54849"/>
    </physiologicalReaction>
</comment>
<proteinExistence type="inferred from homology"/>
<dbReference type="GO" id="GO:0004499">
    <property type="term" value="F:N,N-dimethylaniline monooxygenase activity"/>
    <property type="evidence" value="ECO:0007669"/>
    <property type="project" value="InterPro"/>
</dbReference>
<comment type="catalytic activity">
    <reaction evidence="27">
        <text>trimethylamine + NADPH + O2 = trimethylamine N-oxide + NADP(+) + H2O</text>
        <dbReference type="Rhea" id="RHEA:31979"/>
        <dbReference type="ChEBI" id="CHEBI:15377"/>
        <dbReference type="ChEBI" id="CHEBI:15379"/>
        <dbReference type="ChEBI" id="CHEBI:15724"/>
        <dbReference type="ChEBI" id="CHEBI:57783"/>
        <dbReference type="ChEBI" id="CHEBI:58349"/>
        <dbReference type="ChEBI" id="CHEBI:58389"/>
        <dbReference type="EC" id="1.14.13.148"/>
    </reaction>
    <physiologicalReaction direction="left-to-right" evidence="27">
        <dbReference type="Rhea" id="RHEA:31980"/>
    </physiologicalReaction>
</comment>
<comment type="catalytic activity">
    <reaction evidence="25">
        <text>hexan-3-one + NADPH + O2 + H(+) = ethyl butanoate + NADP(+) + H2O</text>
        <dbReference type="Rhea" id="RHEA:54844"/>
        <dbReference type="ChEBI" id="CHEBI:15377"/>
        <dbReference type="ChEBI" id="CHEBI:15378"/>
        <dbReference type="ChEBI" id="CHEBI:15379"/>
        <dbReference type="ChEBI" id="CHEBI:57783"/>
        <dbReference type="ChEBI" id="CHEBI:58349"/>
        <dbReference type="ChEBI" id="CHEBI:88764"/>
        <dbReference type="ChEBI" id="CHEBI:89891"/>
    </reaction>
    <physiologicalReaction direction="left-to-right" evidence="25">
        <dbReference type="Rhea" id="RHEA:54845"/>
    </physiologicalReaction>
</comment>
<evidence type="ECO:0000256" key="15">
    <source>
        <dbReference type="ARBA" id="ARBA00023033"/>
    </source>
</evidence>
<comment type="function">
    <text evidence="19">Broad spectrum monooxygenase that catalyzes the oxygenation of a wide variety of nitrogen- and sulfur-containing compounds including xenobiotics. Catalyzes the S-oxygenation of hypotaurine to produce taurine, an organic osmolyte involved in cell volume regulation as well as a variety of cytoprotective and developmental processes. In vitro, catalyzes the N-oxygenation of trimethylamine (TMA) to produce trimethylamine N-oxide (TMAO) and could therefore participate to the detoxification of this compound that is generated by the action of gut microbiota from dietary precursors such as choline, choline containing compounds, betaine or L-carnitine.</text>
</comment>
<reference evidence="35" key="1">
    <citation type="submission" date="2022-11" db="UniProtKB">
        <authorList>
            <consortium name="WormBaseParasite"/>
        </authorList>
    </citation>
    <scope>IDENTIFICATION</scope>
</reference>
<dbReference type="GO" id="GO:0050661">
    <property type="term" value="F:NADP binding"/>
    <property type="evidence" value="ECO:0007669"/>
    <property type="project" value="InterPro"/>
</dbReference>
<evidence type="ECO:0000256" key="2">
    <source>
        <dbReference type="ARBA" id="ARBA00004389"/>
    </source>
</evidence>
<keyword evidence="10 33" id="KW-0274">FAD</keyword>
<dbReference type="FunFam" id="3.50.50.60:FF:000159">
    <property type="entry name" value="Dimethylaniline monooxygenase [N-oxide-forming]"/>
    <property type="match status" value="1"/>
</dbReference>
<keyword evidence="7 33" id="KW-0285">Flavoprotein</keyword>
<accession>A0A914CVN4</accession>
<comment type="catalytic activity">
    <reaction evidence="24">
        <text>NADPH + O2 + H(+) = H2O2 + NADP(+)</text>
        <dbReference type="Rhea" id="RHEA:11260"/>
        <dbReference type="ChEBI" id="CHEBI:15378"/>
        <dbReference type="ChEBI" id="CHEBI:15379"/>
        <dbReference type="ChEBI" id="CHEBI:16240"/>
        <dbReference type="ChEBI" id="CHEBI:57783"/>
        <dbReference type="ChEBI" id="CHEBI:58349"/>
        <dbReference type="EC" id="1.6.3.1"/>
    </reaction>
    <physiologicalReaction direction="left-to-right" evidence="24">
        <dbReference type="Rhea" id="RHEA:11261"/>
    </physiologicalReaction>
</comment>
<dbReference type="InterPro" id="IPR000960">
    <property type="entry name" value="Flavin_mOase"/>
</dbReference>
<keyword evidence="6" id="KW-0597">Phosphoprotein</keyword>
<keyword evidence="15 33" id="KW-0503">Monooxygenase</keyword>
<evidence type="ECO:0000256" key="28">
    <source>
        <dbReference type="ARBA" id="ARBA00048459"/>
    </source>
</evidence>
<evidence type="ECO:0000256" key="3">
    <source>
        <dbReference type="ARBA" id="ARBA00004524"/>
    </source>
</evidence>
<keyword evidence="17" id="KW-0472">Membrane</keyword>
<comment type="catalytic activity">
    <reaction evidence="28">
        <text>octan-3-one + NADPH + O2 + H(+) = ethyl hexanoate + NADP(+) + H2O</text>
        <dbReference type="Rhea" id="RHEA:54856"/>
        <dbReference type="ChEBI" id="CHEBI:15377"/>
        <dbReference type="ChEBI" id="CHEBI:15378"/>
        <dbReference type="ChEBI" id="CHEBI:15379"/>
        <dbReference type="ChEBI" id="CHEBI:57783"/>
        <dbReference type="ChEBI" id="CHEBI:58349"/>
        <dbReference type="ChEBI" id="CHEBI:80946"/>
        <dbReference type="ChEBI" id="CHEBI:86055"/>
    </reaction>
    <physiologicalReaction direction="left-to-right" evidence="28">
        <dbReference type="Rhea" id="RHEA:54857"/>
    </physiologicalReaction>
</comment>
<evidence type="ECO:0000256" key="25">
    <source>
        <dbReference type="ARBA" id="ARBA00047977"/>
    </source>
</evidence>
<keyword evidence="34" id="KW-1185">Reference proteome</keyword>
<evidence type="ECO:0000256" key="7">
    <source>
        <dbReference type="ARBA" id="ARBA00022630"/>
    </source>
</evidence>
<evidence type="ECO:0000256" key="21">
    <source>
        <dbReference type="ARBA" id="ARBA00047426"/>
    </source>
</evidence>
<dbReference type="GO" id="GO:0016174">
    <property type="term" value="F:NAD(P)H oxidase H2O2-forming activity"/>
    <property type="evidence" value="ECO:0007669"/>
    <property type="project" value="UniProtKB-EC"/>
</dbReference>
<dbReference type="InterPro" id="IPR020946">
    <property type="entry name" value="Flavin_mOase-like"/>
</dbReference>
<evidence type="ECO:0000256" key="19">
    <source>
        <dbReference type="ARBA" id="ARBA00045957"/>
    </source>
</evidence>
<evidence type="ECO:0000256" key="12">
    <source>
        <dbReference type="ARBA" id="ARBA00022857"/>
    </source>
</evidence>